<evidence type="ECO:0000256" key="6">
    <source>
        <dbReference type="SAM" id="Coils"/>
    </source>
</evidence>
<evidence type="ECO:0000256" key="5">
    <source>
        <dbReference type="PROSITE-ProRule" id="PRU00284"/>
    </source>
</evidence>
<keyword evidence="8" id="KW-0472">Membrane</keyword>
<gene>
    <name evidence="10" type="ORF">SAMN04487959_101177</name>
</gene>
<proteinExistence type="inferred from homology"/>
<accession>A0A1I2Y260</accession>
<evidence type="ECO:0000259" key="9">
    <source>
        <dbReference type="PROSITE" id="PS50111"/>
    </source>
</evidence>
<evidence type="ECO:0000256" key="2">
    <source>
        <dbReference type="ARBA" id="ARBA00022481"/>
    </source>
</evidence>
<evidence type="ECO:0000313" key="10">
    <source>
        <dbReference type="EMBL" id="SFH19439.1"/>
    </source>
</evidence>
<dbReference type="SUPFAM" id="SSF58104">
    <property type="entry name" value="Methyl-accepting chemotaxis protein (MCP) signaling domain"/>
    <property type="match status" value="1"/>
</dbReference>
<dbReference type="GO" id="GO:0004888">
    <property type="term" value="F:transmembrane signaling receptor activity"/>
    <property type="evidence" value="ECO:0007669"/>
    <property type="project" value="InterPro"/>
</dbReference>
<dbReference type="CDD" id="cd11386">
    <property type="entry name" value="MCP_signal"/>
    <property type="match status" value="1"/>
</dbReference>
<evidence type="ECO:0000313" key="11">
    <source>
        <dbReference type="Proteomes" id="UP000199040"/>
    </source>
</evidence>
<dbReference type="STRING" id="442341.SAMN04487959_101177"/>
<evidence type="ECO:0000256" key="7">
    <source>
        <dbReference type="SAM" id="MobiDB-lite"/>
    </source>
</evidence>
<evidence type="ECO:0000256" key="1">
    <source>
        <dbReference type="ARBA" id="ARBA00004370"/>
    </source>
</evidence>
<keyword evidence="8" id="KW-0812">Transmembrane</keyword>
<dbReference type="GO" id="GO:0007165">
    <property type="term" value="P:signal transduction"/>
    <property type="evidence" value="ECO:0007669"/>
    <property type="project" value="UniProtKB-KW"/>
</dbReference>
<keyword evidence="11" id="KW-1185">Reference proteome</keyword>
<dbReference type="PANTHER" id="PTHR43531">
    <property type="entry name" value="PROTEIN ICFG"/>
    <property type="match status" value="1"/>
</dbReference>
<protein>
    <submittedName>
        <fullName evidence="10">Methyl-accepting chemotaxis sensory transducer</fullName>
    </submittedName>
</protein>
<feature type="coiled-coil region" evidence="6">
    <location>
        <begin position="69"/>
        <end position="117"/>
    </location>
</feature>
<dbReference type="GO" id="GO:0006935">
    <property type="term" value="P:chemotaxis"/>
    <property type="evidence" value="ECO:0007669"/>
    <property type="project" value="InterPro"/>
</dbReference>
<keyword evidence="8" id="KW-1133">Transmembrane helix</keyword>
<dbReference type="PROSITE" id="PS50111">
    <property type="entry name" value="CHEMOTAXIS_TRANSDUC_2"/>
    <property type="match status" value="1"/>
</dbReference>
<dbReference type="Proteomes" id="UP000199040">
    <property type="component" value="Unassembled WGS sequence"/>
</dbReference>
<dbReference type="InterPro" id="IPR047347">
    <property type="entry name" value="YvaQ-like_sensor"/>
</dbReference>
<dbReference type="PRINTS" id="PR00260">
    <property type="entry name" value="CHEMTRNSDUCR"/>
</dbReference>
<dbReference type="Pfam" id="PF00015">
    <property type="entry name" value="MCPsignal"/>
    <property type="match status" value="1"/>
</dbReference>
<dbReference type="InterPro" id="IPR051310">
    <property type="entry name" value="MCP_chemotaxis"/>
</dbReference>
<dbReference type="InterPro" id="IPR004089">
    <property type="entry name" value="MCPsignal_dom"/>
</dbReference>
<evidence type="ECO:0000256" key="8">
    <source>
        <dbReference type="SAM" id="Phobius"/>
    </source>
</evidence>
<evidence type="ECO:0000256" key="4">
    <source>
        <dbReference type="ARBA" id="ARBA00029447"/>
    </source>
</evidence>
<dbReference type="SMART" id="SM00283">
    <property type="entry name" value="MA"/>
    <property type="match status" value="1"/>
</dbReference>
<keyword evidence="3 5" id="KW-0807">Transducer</keyword>
<feature type="domain" description="Methyl-accepting transducer" evidence="9">
    <location>
        <begin position="265"/>
        <end position="494"/>
    </location>
</feature>
<organism evidence="10 11">
    <name type="scientific">Modicisalibacter xianhensis</name>
    <dbReference type="NCBI Taxonomy" id="442341"/>
    <lineage>
        <taxon>Bacteria</taxon>
        <taxon>Pseudomonadati</taxon>
        <taxon>Pseudomonadota</taxon>
        <taxon>Gammaproteobacteria</taxon>
        <taxon>Oceanospirillales</taxon>
        <taxon>Halomonadaceae</taxon>
        <taxon>Modicisalibacter</taxon>
    </lineage>
</organism>
<dbReference type="Gene3D" id="1.10.287.950">
    <property type="entry name" value="Methyl-accepting chemotaxis protein"/>
    <property type="match status" value="1"/>
</dbReference>
<dbReference type="FunFam" id="1.10.287.950:FF:000001">
    <property type="entry name" value="Methyl-accepting chemotaxis sensory transducer"/>
    <property type="match status" value="1"/>
</dbReference>
<dbReference type="PANTHER" id="PTHR43531:SF14">
    <property type="entry name" value="METHYL-ACCEPTING CHEMOTAXIS PROTEIN I-RELATED"/>
    <property type="match status" value="1"/>
</dbReference>
<dbReference type="Pfam" id="PF12729">
    <property type="entry name" value="4HB_MCP_1"/>
    <property type="match status" value="1"/>
</dbReference>
<feature type="region of interest" description="Disordered" evidence="7">
    <location>
        <begin position="513"/>
        <end position="546"/>
    </location>
</feature>
<dbReference type="AlphaFoldDB" id="A0A1I2Y260"/>
<dbReference type="EMBL" id="FOPY01000001">
    <property type="protein sequence ID" value="SFH19439.1"/>
    <property type="molecule type" value="Genomic_DNA"/>
</dbReference>
<comment type="subcellular location">
    <subcellularLocation>
        <location evidence="1">Membrane</location>
    </subcellularLocation>
</comment>
<evidence type="ECO:0000256" key="3">
    <source>
        <dbReference type="ARBA" id="ARBA00023224"/>
    </source>
</evidence>
<dbReference type="InterPro" id="IPR024478">
    <property type="entry name" value="HlyB_4HB_MCP"/>
</dbReference>
<name>A0A1I2Y260_9GAMM</name>
<sequence>MSGFLIIIALMILLTAIGIVKVNDIDDSLTIINDVNSVKQRHAIDFRGSVHDRAIALRDVTLVRDDTKLEALLADIDRLAANYRSAATDMQTIFRDREDITDQERRALEEIESIESRTLPLIEEVSARRQAGDFEAAQGVLLTEAAPAFTEWLNDINAFIDLQERMNEAETATARNVAGSFEIFMITLCGTAVIIGLAVATLLTRWLRRELGAEPHEVKAFAEAIGSGKLTQRARLRNGDGHSIMASLSAMARQLQTTVWQVRTSAETVAGNSEQIAEGNNELASRTEQQASALTETASSMEELGSTVTQNADNARQANTEAANASHIAVKGGEAVNQVVDTMQELNKRSAEIAEIISMIDGIAFQTNILALNASVEAARAGEHGRGFAVVASEVRQLAQRSADAASQINTLITGNLKRVEQGTLLATDAGRTMEEVVAAIQRVTDIMAEISTASVEQSEGVQQIGVAVLQMDQVTQRNAALVEENATAANNLRLGAQQLLKVMGAFQLDLTEPTGHGPNIQADQPGSTRGHATRTSTPLLEWRTA</sequence>
<reference evidence="10 11" key="1">
    <citation type="submission" date="2016-10" db="EMBL/GenBank/DDBJ databases">
        <authorList>
            <person name="de Groot N.N."/>
        </authorList>
    </citation>
    <scope>NUCLEOTIDE SEQUENCE [LARGE SCALE GENOMIC DNA]</scope>
    <source>
        <strain evidence="10 11">CGMCC 1.6848</strain>
    </source>
</reference>
<comment type="similarity">
    <text evidence="4">Belongs to the methyl-accepting chemotaxis (MCP) protein family.</text>
</comment>
<dbReference type="GO" id="GO:0005886">
    <property type="term" value="C:plasma membrane"/>
    <property type="evidence" value="ECO:0007669"/>
    <property type="project" value="TreeGrafter"/>
</dbReference>
<dbReference type="InterPro" id="IPR004090">
    <property type="entry name" value="Chemotax_Me-accpt_rcpt"/>
</dbReference>
<keyword evidence="6" id="KW-0175">Coiled coil</keyword>
<keyword evidence="2" id="KW-0488">Methylation</keyword>
<feature type="transmembrane region" description="Helical" evidence="8">
    <location>
        <begin position="183"/>
        <end position="203"/>
    </location>
</feature>
<dbReference type="CDD" id="cd19411">
    <property type="entry name" value="MCP2201-like_sensor"/>
    <property type="match status" value="1"/>
</dbReference>